<gene>
    <name evidence="2" type="ORF">ACFPVY_01650</name>
</gene>
<dbReference type="InterPro" id="IPR046601">
    <property type="entry name" value="DUF6660"/>
</dbReference>
<dbReference type="Proteomes" id="UP001596287">
    <property type="component" value="Unassembled WGS sequence"/>
</dbReference>
<feature type="signal peptide" evidence="1">
    <location>
        <begin position="1"/>
        <end position="29"/>
    </location>
</feature>
<evidence type="ECO:0000313" key="3">
    <source>
        <dbReference type="Proteomes" id="UP001596287"/>
    </source>
</evidence>
<protein>
    <submittedName>
        <fullName evidence="2">DUF6660 family protein</fullName>
    </submittedName>
</protein>
<evidence type="ECO:0000256" key="1">
    <source>
        <dbReference type="SAM" id="SignalP"/>
    </source>
</evidence>
<accession>A0ABW1PIA6</accession>
<dbReference type="Pfam" id="PF20365">
    <property type="entry name" value="DUF6660"/>
    <property type="match status" value="1"/>
</dbReference>
<feature type="chain" id="PRO_5045260358" evidence="1">
    <location>
        <begin position="30"/>
        <end position="108"/>
    </location>
</feature>
<comment type="caution">
    <text evidence="2">The sequence shown here is derived from an EMBL/GenBank/DDBJ whole genome shotgun (WGS) entry which is preliminary data.</text>
</comment>
<proteinExistence type="predicted"/>
<sequence>MKHAKQFLTSFLSVYLLVLMVLPCNDAHATTEIFSKTHLSQVTQDEHHEDFCTPFCICSCCTTPIIVAQPAVIFEVSYFENFQTQTTSFYKSITSNFYGSIWQPPQLV</sequence>
<keyword evidence="1" id="KW-0732">Signal</keyword>
<keyword evidence="3" id="KW-1185">Reference proteome</keyword>
<reference evidence="3" key="1">
    <citation type="journal article" date="2019" name="Int. J. Syst. Evol. Microbiol.">
        <title>The Global Catalogue of Microorganisms (GCM) 10K type strain sequencing project: providing services to taxonomists for standard genome sequencing and annotation.</title>
        <authorList>
            <consortium name="The Broad Institute Genomics Platform"/>
            <consortium name="The Broad Institute Genome Sequencing Center for Infectious Disease"/>
            <person name="Wu L."/>
            <person name="Ma J."/>
        </authorList>
    </citation>
    <scope>NUCLEOTIDE SEQUENCE [LARGE SCALE GENOMIC DNA]</scope>
    <source>
        <strain evidence="3">CCUG 49679</strain>
    </source>
</reference>
<name>A0ABW1PIA6_9FLAO</name>
<dbReference type="RefSeq" id="WP_379789951.1">
    <property type="nucleotide sequence ID" value="NZ_JBHSQB010000003.1"/>
</dbReference>
<organism evidence="2 3">
    <name type="scientific">Flavobacterium qiangtangense</name>
    <dbReference type="NCBI Taxonomy" id="1442595"/>
    <lineage>
        <taxon>Bacteria</taxon>
        <taxon>Pseudomonadati</taxon>
        <taxon>Bacteroidota</taxon>
        <taxon>Flavobacteriia</taxon>
        <taxon>Flavobacteriales</taxon>
        <taxon>Flavobacteriaceae</taxon>
        <taxon>Flavobacterium</taxon>
    </lineage>
</organism>
<dbReference type="EMBL" id="JBHSQB010000003">
    <property type="protein sequence ID" value="MFC6095335.1"/>
    <property type="molecule type" value="Genomic_DNA"/>
</dbReference>
<evidence type="ECO:0000313" key="2">
    <source>
        <dbReference type="EMBL" id="MFC6095335.1"/>
    </source>
</evidence>